<evidence type="ECO:0000313" key="2">
    <source>
        <dbReference type="Proteomes" id="UP000240530"/>
    </source>
</evidence>
<sequence length="435" mass="48314">MKLSSLLIVLTSLAYMGCGGGGSDDSSTNATQDTVQDAADTVNDVADQVDDQVEDQQIEPKFAVDDISNGYYGLIYDQDGKELEIDKDQVLLMQDKLINDVIPNLDDEQQKTFSEAQTAFEALKDSEDVDKVLFKNSLIDAMLSNADKSVQDKYFPSFRLFRHHTHLLYPISRLADYSWILEFLGQRSLLEHLILIPPQQQDSDDYIETCRDNDVPIPPDWGSSNWEYRGVAETDFLGSDRTEVWAYSDPAVPGACMALPRWRINEAAGVNEVNLLGIICQSQTTGKACFWDNISKETGQRIRGGEDLTFKIADIHNGDMLGENCTQCHRGKNVFLIHPGTTIDISSDYDIDPNVRYQPVSSQGWTNPPAFAELGDGACASCHEIGDLSFSYCNMLLKKAANLTMPNADNPAGWVGDDSFYGTHIQAMIDDRCSP</sequence>
<dbReference type="Proteomes" id="UP000240530">
    <property type="component" value="Unassembled WGS sequence"/>
</dbReference>
<protein>
    <submittedName>
        <fullName evidence="1">Uncharacterized protein</fullName>
    </submittedName>
</protein>
<reference evidence="1 2" key="1">
    <citation type="submission" date="2018-03" db="EMBL/GenBank/DDBJ databases">
        <title>Whole genome sequencing of Histamine producing bacteria.</title>
        <authorList>
            <person name="Butler K."/>
        </authorList>
    </citation>
    <scope>NUCLEOTIDE SEQUENCE [LARGE SCALE GENOMIC DNA]</scope>
    <source>
        <strain evidence="1 2">Res.4.1</strain>
    </source>
</reference>
<dbReference type="EMBL" id="PYNS01000027">
    <property type="protein sequence ID" value="PSV08650.1"/>
    <property type="molecule type" value="Genomic_DNA"/>
</dbReference>
<proteinExistence type="predicted"/>
<dbReference type="RefSeq" id="WP_107185921.1">
    <property type="nucleotide sequence ID" value="NZ_CP131574.1"/>
</dbReference>
<dbReference type="SUPFAM" id="SSF48695">
    <property type="entry name" value="Multiheme cytochromes"/>
    <property type="match status" value="1"/>
</dbReference>
<accession>A0A2T3KQW3</accession>
<comment type="caution">
    <text evidence="1">The sequence shown here is derived from an EMBL/GenBank/DDBJ whole genome shotgun (WGS) entry which is preliminary data.</text>
</comment>
<name>A0A2T3KQW3_PHOLD</name>
<gene>
    <name evidence="1" type="ORF">C0W93_18005</name>
</gene>
<dbReference type="AlphaFoldDB" id="A0A2T3KQW3"/>
<organism evidence="1 2">
    <name type="scientific">Photobacterium leiognathi subsp. mandapamensis</name>
    <name type="common">Photobacterium mandapamensis</name>
    <dbReference type="NCBI Taxonomy" id="48408"/>
    <lineage>
        <taxon>Bacteria</taxon>
        <taxon>Pseudomonadati</taxon>
        <taxon>Pseudomonadota</taxon>
        <taxon>Gammaproteobacteria</taxon>
        <taxon>Vibrionales</taxon>
        <taxon>Vibrionaceae</taxon>
        <taxon>Photobacterium</taxon>
    </lineage>
</organism>
<evidence type="ECO:0000313" key="1">
    <source>
        <dbReference type="EMBL" id="PSV08650.1"/>
    </source>
</evidence>
<dbReference type="InterPro" id="IPR036280">
    <property type="entry name" value="Multihaem_cyt_sf"/>
</dbReference>